<name>A0A074X3S9_AURPU</name>
<sequence length="200" mass="22600">MVISTQYPTVSLVIGNGLSSNSSHLVPQFYRVRNLRPYTFHIASASSIFNSACEEYGVRVNGCQAIATLPALFAVTKRWTTCLPAPLRPRIFDCFFLPSLRRWIRVAVRRDAASDYEFGCVPADVLIDRRLPADCTPRLRPRGRFTNLTRHVLHRVMGPFGASLFAILHHHRYLNHHPRGSSIPIALFDPSYLGISRLLT</sequence>
<dbReference type="AlphaFoldDB" id="A0A074X3S9"/>
<dbReference type="GeneID" id="40741043"/>
<organism evidence="1 2">
    <name type="scientific">Aureobasidium pullulans EXF-150</name>
    <dbReference type="NCBI Taxonomy" id="1043002"/>
    <lineage>
        <taxon>Eukaryota</taxon>
        <taxon>Fungi</taxon>
        <taxon>Dikarya</taxon>
        <taxon>Ascomycota</taxon>
        <taxon>Pezizomycotina</taxon>
        <taxon>Dothideomycetes</taxon>
        <taxon>Dothideomycetidae</taxon>
        <taxon>Dothideales</taxon>
        <taxon>Saccotheciaceae</taxon>
        <taxon>Aureobasidium</taxon>
    </lineage>
</organism>
<keyword evidence="2" id="KW-1185">Reference proteome</keyword>
<dbReference type="Proteomes" id="UP000030706">
    <property type="component" value="Unassembled WGS sequence"/>
</dbReference>
<dbReference type="EMBL" id="KL585000">
    <property type="protein sequence ID" value="KEQ80135.1"/>
    <property type="molecule type" value="Genomic_DNA"/>
</dbReference>
<dbReference type="HOGENOM" id="CLU_1366002_0_0_1"/>
<reference evidence="1 2" key="1">
    <citation type="journal article" date="2014" name="BMC Genomics">
        <title>Genome sequencing of four Aureobasidium pullulans varieties: biotechnological potential, stress tolerance, and description of new species.</title>
        <authorList>
            <person name="Gostin Ar C."/>
            <person name="Ohm R.A."/>
            <person name="Kogej T."/>
            <person name="Sonjak S."/>
            <person name="Turk M."/>
            <person name="Zajc J."/>
            <person name="Zalar P."/>
            <person name="Grube M."/>
            <person name="Sun H."/>
            <person name="Han J."/>
            <person name="Sharma A."/>
            <person name="Chiniquy J."/>
            <person name="Ngan C.Y."/>
            <person name="Lipzen A."/>
            <person name="Barry K."/>
            <person name="Grigoriev I.V."/>
            <person name="Gunde-Cimerman N."/>
        </authorList>
    </citation>
    <scope>NUCLEOTIDE SEQUENCE [LARGE SCALE GENOMIC DNA]</scope>
    <source>
        <strain evidence="1 2">EXF-150</strain>
    </source>
</reference>
<gene>
    <name evidence="1" type="ORF">M438DRAFT_118998</name>
</gene>
<accession>A0A074X3S9</accession>
<dbReference type="RefSeq" id="XP_029756322.1">
    <property type="nucleotide sequence ID" value="XM_029898737.1"/>
</dbReference>
<proteinExistence type="predicted"/>
<evidence type="ECO:0000313" key="1">
    <source>
        <dbReference type="EMBL" id="KEQ80135.1"/>
    </source>
</evidence>
<protein>
    <submittedName>
        <fullName evidence="1">Uncharacterized protein</fullName>
    </submittedName>
</protein>
<evidence type="ECO:0000313" key="2">
    <source>
        <dbReference type="Proteomes" id="UP000030706"/>
    </source>
</evidence>